<keyword evidence="2" id="KW-1185">Reference proteome</keyword>
<proteinExistence type="predicted"/>
<dbReference type="Proteomes" id="UP001220256">
    <property type="component" value="Unassembled WGS sequence"/>
</dbReference>
<dbReference type="EMBL" id="JAPVEB010000010">
    <property type="protein sequence ID" value="KAJ5254867.1"/>
    <property type="molecule type" value="Genomic_DNA"/>
</dbReference>
<organism evidence="1 2">
    <name type="scientific">Penicillium chrysogenum</name>
    <name type="common">Penicillium notatum</name>
    <dbReference type="NCBI Taxonomy" id="5076"/>
    <lineage>
        <taxon>Eukaryota</taxon>
        <taxon>Fungi</taxon>
        <taxon>Dikarya</taxon>
        <taxon>Ascomycota</taxon>
        <taxon>Pezizomycotina</taxon>
        <taxon>Eurotiomycetes</taxon>
        <taxon>Eurotiomycetidae</taxon>
        <taxon>Eurotiales</taxon>
        <taxon>Aspergillaceae</taxon>
        <taxon>Penicillium</taxon>
        <taxon>Penicillium chrysogenum species complex</taxon>
    </lineage>
</organism>
<evidence type="ECO:0000313" key="2">
    <source>
        <dbReference type="Proteomes" id="UP001220256"/>
    </source>
</evidence>
<protein>
    <submittedName>
        <fullName evidence="1">Uncharacterized protein</fullName>
    </submittedName>
</protein>
<accession>A0ABQ8W2D5</accession>
<evidence type="ECO:0000313" key="1">
    <source>
        <dbReference type="EMBL" id="KAJ5254867.1"/>
    </source>
</evidence>
<sequence>MSLPQALALPLEPNTLYILLLDLGGNCLFEWKLYLTSTPTTGQTFHITNETGPTSWQYKSEVVYNIASNARVVLALQIGAVGPVLHAALGARLALVPLALYSARFRESLSCRVWVQEALFALDDEGYLGLARSVGDIEQEARQLGMLNKSRGTRSVVRSRAFVG</sequence>
<name>A0ABQ8W2D5_PENCH</name>
<reference evidence="1 2" key="1">
    <citation type="journal article" date="2023" name="IMA Fungus">
        <title>Comparative genomic study of the Penicillium genus elucidates a diverse pangenome and 15 lateral gene transfer events.</title>
        <authorList>
            <person name="Petersen C."/>
            <person name="Sorensen T."/>
            <person name="Nielsen M.R."/>
            <person name="Sondergaard T.E."/>
            <person name="Sorensen J.L."/>
            <person name="Fitzpatrick D.A."/>
            <person name="Frisvad J.C."/>
            <person name="Nielsen K.L."/>
        </authorList>
    </citation>
    <scope>NUCLEOTIDE SEQUENCE [LARGE SCALE GENOMIC DNA]</scope>
    <source>
        <strain evidence="1 2">IBT 3361</strain>
    </source>
</reference>
<gene>
    <name evidence="1" type="ORF">N7505_010018</name>
</gene>
<comment type="caution">
    <text evidence="1">The sequence shown here is derived from an EMBL/GenBank/DDBJ whole genome shotgun (WGS) entry which is preliminary data.</text>
</comment>